<dbReference type="PANTHER" id="PTHR40630:SF1">
    <property type="entry name" value="DNA-BINDING PROTEIN"/>
    <property type="match status" value="1"/>
</dbReference>
<evidence type="ECO:0000256" key="1">
    <source>
        <dbReference type="SAM" id="MobiDB-lite"/>
    </source>
</evidence>
<dbReference type="EMBL" id="PVZG01000005">
    <property type="protein sequence ID" value="PRY29998.1"/>
    <property type="molecule type" value="Genomic_DNA"/>
</dbReference>
<proteinExistence type="predicted"/>
<dbReference type="RefSeq" id="WP_106126676.1">
    <property type="nucleotide sequence ID" value="NZ_PVZG01000005.1"/>
</dbReference>
<gene>
    <name evidence="2" type="ORF">CLV70_105166</name>
</gene>
<organism evidence="2 3">
    <name type="scientific">Pseudosporangium ferrugineum</name>
    <dbReference type="NCBI Taxonomy" id="439699"/>
    <lineage>
        <taxon>Bacteria</taxon>
        <taxon>Bacillati</taxon>
        <taxon>Actinomycetota</taxon>
        <taxon>Actinomycetes</taxon>
        <taxon>Micromonosporales</taxon>
        <taxon>Micromonosporaceae</taxon>
        <taxon>Pseudosporangium</taxon>
    </lineage>
</organism>
<evidence type="ECO:0000313" key="2">
    <source>
        <dbReference type="EMBL" id="PRY29998.1"/>
    </source>
</evidence>
<dbReference type="AlphaFoldDB" id="A0A2T0S9A0"/>
<accession>A0A2T0S9A0</accession>
<dbReference type="PANTHER" id="PTHR40630">
    <property type="entry name" value="POSSIBLE DNA-BINDING PROTEIN"/>
    <property type="match status" value="1"/>
</dbReference>
<feature type="region of interest" description="Disordered" evidence="1">
    <location>
        <begin position="25"/>
        <end position="46"/>
    </location>
</feature>
<comment type="caution">
    <text evidence="2">The sequence shown here is derived from an EMBL/GenBank/DDBJ whole genome shotgun (WGS) entry which is preliminary data.</text>
</comment>
<dbReference type="Pfam" id="PF11338">
    <property type="entry name" value="DUF3140"/>
    <property type="match status" value="1"/>
</dbReference>
<keyword evidence="3" id="KW-1185">Reference proteome</keyword>
<name>A0A2T0S9A0_9ACTN</name>
<evidence type="ECO:0000313" key="3">
    <source>
        <dbReference type="Proteomes" id="UP000239209"/>
    </source>
</evidence>
<sequence>MTTDTYAEFKDAVNMTASELEKWLDTDESQQVGQKPGNGAESVGHDSGRKIIEILHARKADLGDADEAHMRKVIGYVHRHLAQRPSGDVTETKWRYSLMNWGHDPLK</sequence>
<dbReference type="Proteomes" id="UP000239209">
    <property type="component" value="Unassembled WGS sequence"/>
</dbReference>
<protein>
    <submittedName>
        <fullName evidence="2">Uncharacterized protein DUF3140</fullName>
    </submittedName>
</protein>
<dbReference type="InterPro" id="IPR021487">
    <property type="entry name" value="DUF3140"/>
</dbReference>
<dbReference type="OrthoDB" id="513524at2"/>
<reference evidence="2 3" key="1">
    <citation type="submission" date="2018-03" db="EMBL/GenBank/DDBJ databases">
        <title>Genomic Encyclopedia of Archaeal and Bacterial Type Strains, Phase II (KMG-II): from individual species to whole genera.</title>
        <authorList>
            <person name="Goeker M."/>
        </authorList>
    </citation>
    <scope>NUCLEOTIDE SEQUENCE [LARGE SCALE GENOMIC DNA]</scope>
    <source>
        <strain evidence="2 3">DSM 45348</strain>
    </source>
</reference>